<sequence>MCSDYSASCSVLCHCNLGILHGLGGNVTPIIIIEGNCLLLGPGKILFQHNLIYNSISMRKSTVYIRILLAASAETCLMS</sequence>
<keyword evidence="2" id="KW-1185">Reference proteome</keyword>
<comment type="caution">
    <text evidence="1">The sequence shown here is derived from an EMBL/GenBank/DDBJ whole genome shotgun (WGS) entry which is preliminary data.</text>
</comment>
<organism evidence="1 2">
    <name type="scientific">Engystomops pustulosus</name>
    <name type="common">Tungara frog</name>
    <name type="synonym">Physalaemus pustulosus</name>
    <dbReference type="NCBI Taxonomy" id="76066"/>
    <lineage>
        <taxon>Eukaryota</taxon>
        <taxon>Metazoa</taxon>
        <taxon>Chordata</taxon>
        <taxon>Craniata</taxon>
        <taxon>Vertebrata</taxon>
        <taxon>Euteleostomi</taxon>
        <taxon>Amphibia</taxon>
        <taxon>Batrachia</taxon>
        <taxon>Anura</taxon>
        <taxon>Neobatrachia</taxon>
        <taxon>Hyloidea</taxon>
        <taxon>Leptodactylidae</taxon>
        <taxon>Leiuperinae</taxon>
        <taxon>Engystomops</taxon>
    </lineage>
</organism>
<accession>A0AAV7C7X4</accession>
<evidence type="ECO:0000313" key="2">
    <source>
        <dbReference type="Proteomes" id="UP000824782"/>
    </source>
</evidence>
<name>A0AAV7C7X4_ENGPU</name>
<gene>
    <name evidence="1" type="ORF">GDO81_007567</name>
</gene>
<evidence type="ECO:0000313" key="1">
    <source>
        <dbReference type="EMBL" id="KAG8581135.1"/>
    </source>
</evidence>
<protein>
    <submittedName>
        <fullName evidence="1">Uncharacterized protein</fullName>
    </submittedName>
</protein>
<reference evidence="1" key="1">
    <citation type="thesis" date="2020" institute="ProQuest LLC" country="789 East Eisenhower Parkway, Ann Arbor, MI, USA">
        <title>Comparative Genomics and Chromosome Evolution.</title>
        <authorList>
            <person name="Mudd A.B."/>
        </authorList>
    </citation>
    <scope>NUCLEOTIDE SEQUENCE</scope>
    <source>
        <strain evidence="1">237g6f4</strain>
        <tissue evidence="1">Blood</tissue>
    </source>
</reference>
<dbReference type="AlphaFoldDB" id="A0AAV7C7X4"/>
<proteinExistence type="predicted"/>
<dbReference type="EMBL" id="WNYA01000003">
    <property type="protein sequence ID" value="KAG8581135.1"/>
    <property type="molecule type" value="Genomic_DNA"/>
</dbReference>
<dbReference type="Proteomes" id="UP000824782">
    <property type="component" value="Unassembled WGS sequence"/>
</dbReference>